<accession>A0A669Q326</accession>
<reference evidence="10" key="1">
    <citation type="submission" date="2025-08" db="UniProtKB">
        <authorList>
            <consortium name="Ensembl"/>
        </authorList>
    </citation>
    <scope>IDENTIFICATION</scope>
</reference>
<keyword evidence="3 9" id="KW-0812">Transmembrane</keyword>
<name>A0A669Q326_PHACC</name>
<dbReference type="GO" id="GO:0005576">
    <property type="term" value="C:extracellular region"/>
    <property type="evidence" value="ECO:0007669"/>
    <property type="project" value="TreeGrafter"/>
</dbReference>
<comment type="similarity">
    <text evidence="2">Belongs to the FAM174 family.</text>
</comment>
<evidence type="ECO:0000256" key="7">
    <source>
        <dbReference type="ARBA" id="ARBA00023180"/>
    </source>
</evidence>
<feature type="region of interest" description="Disordered" evidence="8">
    <location>
        <begin position="130"/>
        <end position="149"/>
    </location>
</feature>
<evidence type="ECO:0000256" key="4">
    <source>
        <dbReference type="ARBA" id="ARBA00022729"/>
    </source>
</evidence>
<sequence>MQPRIPFAFGAGGTAAPGGPSGQPALHAAPHRARDAAHFPDGNRGTRQNRDGGHRDHGERSAGSDAPLPTGLPVRIGGTAQPRNGAHSSARARPRCARTFLRRDRSSVPAMLLPQPICVLLLLLHGSRAASPGNGTETPREAEGNGTRTGAGLLPASGLPVLRRAVFVVSALSVLAALYFVLRTFRSRPDGRKREPSATFRWKKPQRKKYGLLSSSDERVEMASLDSDEDTVFETQNLRR</sequence>
<feature type="compositionally biased region" description="Basic and acidic residues" evidence="8">
    <location>
        <begin position="48"/>
        <end position="62"/>
    </location>
</feature>
<dbReference type="InterPro" id="IPR009565">
    <property type="entry name" value="FAM174-like"/>
</dbReference>
<evidence type="ECO:0000256" key="3">
    <source>
        <dbReference type="ARBA" id="ARBA00022692"/>
    </source>
</evidence>
<dbReference type="PANTHER" id="PTHR28607">
    <property type="entry name" value="EXPRESSED PROTEIN"/>
    <property type="match status" value="1"/>
</dbReference>
<keyword evidence="11" id="KW-1185">Reference proteome</keyword>
<comment type="subcellular location">
    <subcellularLocation>
        <location evidence="1">Membrane</location>
        <topology evidence="1">Single-pass type I membrane protein</topology>
    </subcellularLocation>
</comment>
<keyword evidence="7" id="KW-0325">Glycoprotein</keyword>
<dbReference type="Proteomes" id="UP000472261">
    <property type="component" value="Unplaced"/>
</dbReference>
<evidence type="ECO:0008006" key="12">
    <source>
        <dbReference type="Google" id="ProtNLM"/>
    </source>
</evidence>
<feature type="transmembrane region" description="Helical" evidence="9">
    <location>
        <begin position="161"/>
        <end position="182"/>
    </location>
</feature>
<proteinExistence type="inferred from homology"/>
<dbReference type="Ensembl" id="ENSPCLT00000020185.1">
    <property type="protein sequence ID" value="ENSPCLP00000015307.1"/>
    <property type="gene ID" value="ENSPCLG00000012505.1"/>
</dbReference>
<evidence type="ECO:0000256" key="9">
    <source>
        <dbReference type="SAM" id="Phobius"/>
    </source>
</evidence>
<feature type="compositionally biased region" description="Gly residues" evidence="8">
    <location>
        <begin position="10"/>
        <end position="21"/>
    </location>
</feature>
<keyword evidence="4" id="KW-0732">Signal</keyword>
<feature type="region of interest" description="Disordered" evidence="8">
    <location>
        <begin position="1"/>
        <end position="94"/>
    </location>
</feature>
<reference evidence="10" key="2">
    <citation type="submission" date="2025-09" db="UniProtKB">
        <authorList>
            <consortium name="Ensembl"/>
        </authorList>
    </citation>
    <scope>IDENTIFICATION</scope>
</reference>
<evidence type="ECO:0000313" key="10">
    <source>
        <dbReference type="Ensembl" id="ENSPCLP00000015307.1"/>
    </source>
</evidence>
<evidence type="ECO:0000256" key="8">
    <source>
        <dbReference type="SAM" id="MobiDB-lite"/>
    </source>
</evidence>
<keyword evidence="5 9" id="KW-1133">Transmembrane helix</keyword>
<evidence type="ECO:0000256" key="5">
    <source>
        <dbReference type="ARBA" id="ARBA00022989"/>
    </source>
</evidence>
<dbReference type="AlphaFoldDB" id="A0A669Q326"/>
<feature type="region of interest" description="Disordered" evidence="8">
    <location>
        <begin position="221"/>
        <end position="240"/>
    </location>
</feature>
<keyword evidence="6 9" id="KW-0472">Membrane</keyword>
<evidence type="ECO:0000256" key="1">
    <source>
        <dbReference type="ARBA" id="ARBA00004479"/>
    </source>
</evidence>
<evidence type="ECO:0000256" key="2">
    <source>
        <dbReference type="ARBA" id="ARBA00006986"/>
    </source>
</evidence>
<dbReference type="GO" id="GO:0016020">
    <property type="term" value="C:membrane"/>
    <property type="evidence" value="ECO:0007669"/>
    <property type="project" value="UniProtKB-SubCell"/>
</dbReference>
<organism evidence="10 11">
    <name type="scientific">Phasianus colchicus</name>
    <name type="common">Common pheasant</name>
    <dbReference type="NCBI Taxonomy" id="9054"/>
    <lineage>
        <taxon>Eukaryota</taxon>
        <taxon>Metazoa</taxon>
        <taxon>Chordata</taxon>
        <taxon>Craniata</taxon>
        <taxon>Vertebrata</taxon>
        <taxon>Euteleostomi</taxon>
        <taxon>Archelosauria</taxon>
        <taxon>Archosauria</taxon>
        <taxon>Dinosauria</taxon>
        <taxon>Saurischia</taxon>
        <taxon>Theropoda</taxon>
        <taxon>Coelurosauria</taxon>
        <taxon>Aves</taxon>
        <taxon>Neognathae</taxon>
        <taxon>Galloanserae</taxon>
        <taxon>Galliformes</taxon>
        <taxon>Phasianidae</taxon>
        <taxon>Phasianinae</taxon>
        <taxon>Phasianus</taxon>
    </lineage>
</organism>
<dbReference type="PANTHER" id="PTHR28607:SF2">
    <property type="entry name" value="PROTEIN FAM174C"/>
    <property type="match status" value="1"/>
</dbReference>
<protein>
    <recommendedName>
        <fullName evidence="12">Family with sequence similarity 174 member C</fullName>
    </recommendedName>
</protein>
<evidence type="ECO:0000313" key="11">
    <source>
        <dbReference type="Proteomes" id="UP000472261"/>
    </source>
</evidence>
<evidence type="ECO:0000256" key="6">
    <source>
        <dbReference type="ARBA" id="ARBA00023136"/>
    </source>
</evidence>